<proteinExistence type="inferred from homology"/>
<feature type="region of interest" description="Disordered" evidence="7">
    <location>
        <begin position="170"/>
        <end position="196"/>
    </location>
</feature>
<sequence length="642" mass="70500">MFWGLPMPSVISLGMVAFEHLTRGLGLKGWLMKGQIVTLLPGLRTTKQCAFDNNRVDREGTILPVLLKQTDDLEGRRRSPGATATRPCHFSAAGSIHDIEATEPSAQSLLEENRGGQTLEVCGALAGFYTLGPTEALGCWSNLMSTEPYRVSVSLLHGLHAYLLPEAGEKEETAGKGKRRPQGSARQKKGKKDSKDVWDEAGSQILRIDLAESQLETRKYFQEYDEAIIYTILGLTNFVTREILQFTSAALQTRHEWARHLAPDERITFMVGAFTCYKLLRLLARVGFDPRLARSSERWWNWGVGFLGFAAAYILLIVLPVSVVDFGIDGAVLDAGKAATLFMQKKGVEAPMDFSVSPMSVKVIIALFSGIVSGLLFGASLRNVKNYWVGTDHLLWNIAVLKRGPLVRDFLHLSLFLAPAASLIWFKPMAAMFLHPGKPGTCGGGADGFGDLDAQSCGQLGASAEGLGSKLQNGIAMLGVVGRGVLARDYDWAADLGFAEDTFHRIQLWALFVVGALQVSLFRVNLQSYCNGAVLSWYRGLHQSKVHNPEVTKAKIFLNNYFVCRIALQSLVPGVLVLHFLGLARTRGMHLDEAAEQGAFFFAPSFVRALMLFASWWTVFTWALQSCVVLALFRFGVLSSTA</sequence>
<comment type="caution">
    <text evidence="9">The sequence shown here is derived from an EMBL/GenBank/DDBJ whole genome shotgun (WGS) entry which is preliminary data.</text>
</comment>
<feature type="transmembrane region" description="Helical" evidence="8">
    <location>
        <begin position="359"/>
        <end position="379"/>
    </location>
</feature>
<evidence type="ECO:0000256" key="4">
    <source>
        <dbReference type="ARBA" id="ARBA00022989"/>
    </source>
</evidence>
<evidence type="ECO:0000256" key="1">
    <source>
        <dbReference type="ARBA" id="ARBA00004141"/>
    </source>
</evidence>
<keyword evidence="10" id="KW-1185">Reference proteome</keyword>
<evidence type="ECO:0000256" key="6">
    <source>
        <dbReference type="ARBA" id="ARBA00023180"/>
    </source>
</evidence>
<keyword evidence="3 8" id="KW-0812">Transmembrane</keyword>
<dbReference type="GO" id="GO:0016020">
    <property type="term" value="C:membrane"/>
    <property type="evidence" value="ECO:0007669"/>
    <property type="project" value="UniProtKB-SubCell"/>
</dbReference>
<protein>
    <submittedName>
        <fullName evidence="9">Uncharacterized protein</fullName>
    </submittedName>
</protein>
<dbReference type="Pfam" id="PF10268">
    <property type="entry name" value="Tmemb_161AB"/>
    <property type="match status" value="2"/>
</dbReference>
<organism evidence="9 10">
    <name type="scientific">Marchantia polymorpha subsp. ruderalis</name>
    <dbReference type="NCBI Taxonomy" id="1480154"/>
    <lineage>
        <taxon>Eukaryota</taxon>
        <taxon>Viridiplantae</taxon>
        <taxon>Streptophyta</taxon>
        <taxon>Embryophyta</taxon>
        <taxon>Marchantiophyta</taxon>
        <taxon>Marchantiopsida</taxon>
        <taxon>Marchantiidae</taxon>
        <taxon>Marchantiales</taxon>
        <taxon>Marchantiaceae</taxon>
        <taxon>Marchantia</taxon>
    </lineage>
</organism>
<keyword evidence="6" id="KW-0325">Glycoprotein</keyword>
<name>A0A176W4B4_MARPO</name>
<feature type="transmembrane region" description="Helical" evidence="8">
    <location>
        <begin position="562"/>
        <end position="581"/>
    </location>
</feature>
<feature type="transmembrane region" description="Helical" evidence="8">
    <location>
        <begin position="299"/>
        <end position="319"/>
    </location>
</feature>
<evidence type="ECO:0000256" key="5">
    <source>
        <dbReference type="ARBA" id="ARBA00023136"/>
    </source>
</evidence>
<comment type="similarity">
    <text evidence="2">Belongs to the TMEM161 family.</text>
</comment>
<gene>
    <name evidence="9" type="ORF">AXG93_3911s1560</name>
</gene>
<evidence type="ECO:0000313" key="10">
    <source>
        <dbReference type="Proteomes" id="UP000077202"/>
    </source>
</evidence>
<dbReference type="EMBL" id="LVLJ01001899">
    <property type="protein sequence ID" value="OAE27473.1"/>
    <property type="molecule type" value="Genomic_DNA"/>
</dbReference>
<reference evidence="9" key="1">
    <citation type="submission" date="2016-03" db="EMBL/GenBank/DDBJ databases">
        <title>Mechanisms controlling the formation of the plant cell surface in tip-growing cells are functionally conserved among land plants.</title>
        <authorList>
            <person name="Honkanen S."/>
            <person name="Jones V.A."/>
            <person name="Morieri G."/>
            <person name="Champion C."/>
            <person name="Hetherington A.J."/>
            <person name="Kelly S."/>
            <person name="Saint-Marcoux D."/>
            <person name="Proust H."/>
            <person name="Prescott H."/>
            <person name="Dolan L."/>
        </authorList>
    </citation>
    <scope>NUCLEOTIDE SEQUENCE [LARGE SCALE GENOMIC DNA]</scope>
    <source>
        <tissue evidence="9">Whole gametophyte</tissue>
    </source>
</reference>
<feature type="compositionally biased region" description="Basic residues" evidence="7">
    <location>
        <begin position="176"/>
        <end position="192"/>
    </location>
</feature>
<dbReference type="InterPro" id="IPR019395">
    <property type="entry name" value="Transmembrane_161A/B"/>
</dbReference>
<keyword evidence="5 8" id="KW-0472">Membrane</keyword>
<accession>A0A176W4B4</accession>
<dbReference type="AlphaFoldDB" id="A0A176W4B4"/>
<evidence type="ECO:0000313" key="9">
    <source>
        <dbReference type="EMBL" id="OAE27473.1"/>
    </source>
</evidence>
<keyword evidence="4 8" id="KW-1133">Transmembrane helix</keyword>
<feature type="transmembrane region" description="Helical" evidence="8">
    <location>
        <begin position="610"/>
        <end position="633"/>
    </location>
</feature>
<evidence type="ECO:0000256" key="2">
    <source>
        <dbReference type="ARBA" id="ARBA00009706"/>
    </source>
</evidence>
<comment type="subcellular location">
    <subcellularLocation>
        <location evidence="1">Membrane</location>
        <topology evidence="1">Multi-pass membrane protein</topology>
    </subcellularLocation>
</comment>
<evidence type="ECO:0000256" key="3">
    <source>
        <dbReference type="ARBA" id="ARBA00022692"/>
    </source>
</evidence>
<evidence type="ECO:0000256" key="8">
    <source>
        <dbReference type="SAM" id="Phobius"/>
    </source>
</evidence>
<evidence type="ECO:0000256" key="7">
    <source>
        <dbReference type="SAM" id="MobiDB-lite"/>
    </source>
</evidence>
<dbReference type="PANTHER" id="PTHR13624:SF6">
    <property type="entry name" value="EMEI"/>
    <property type="match status" value="1"/>
</dbReference>
<dbReference type="PANTHER" id="PTHR13624">
    <property type="entry name" value="RE42071P"/>
    <property type="match status" value="1"/>
</dbReference>
<dbReference type="Proteomes" id="UP000077202">
    <property type="component" value="Unassembled WGS sequence"/>
</dbReference>